<feature type="transmembrane region" description="Helical" evidence="2">
    <location>
        <begin position="20"/>
        <end position="40"/>
    </location>
</feature>
<comment type="caution">
    <text evidence="3">The sequence shown here is derived from an EMBL/GenBank/DDBJ whole genome shotgun (WGS) entry which is preliminary data.</text>
</comment>
<evidence type="ECO:0000313" key="4">
    <source>
        <dbReference type="Proteomes" id="UP000766904"/>
    </source>
</evidence>
<proteinExistence type="predicted"/>
<reference evidence="3" key="1">
    <citation type="submission" date="2017-11" db="EMBL/GenBank/DDBJ databases">
        <authorList>
            <person name="Kajale S.C."/>
            <person name="Sharma A."/>
        </authorList>
    </citation>
    <scope>NUCLEOTIDE SEQUENCE</scope>
    <source>
        <strain evidence="3">LS1_42</strain>
    </source>
</reference>
<gene>
    <name evidence="3" type="ORF">CV102_15235</name>
</gene>
<name>A0A8J8TRG8_9EURY</name>
<keyword evidence="2" id="KW-0812">Transmembrane</keyword>
<dbReference type="Proteomes" id="UP000766904">
    <property type="component" value="Unassembled WGS sequence"/>
</dbReference>
<dbReference type="RefSeq" id="WP_148858854.1">
    <property type="nucleotide sequence ID" value="NZ_PHNJ01000008.1"/>
</dbReference>
<feature type="region of interest" description="Disordered" evidence="1">
    <location>
        <begin position="79"/>
        <end position="103"/>
    </location>
</feature>
<dbReference type="EMBL" id="PHNJ01000008">
    <property type="protein sequence ID" value="TYL37689.1"/>
    <property type="molecule type" value="Genomic_DNA"/>
</dbReference>
<organism evidence="3 4">
    <name type="scientific">Natronococcus pandeyae</name>
    <dbReference type="NCBI Taxonomy" id="2055836"/>
    <lineage>
        <taxon>Archaea</taxon>
        <taxon>Methanobacteriati</taxon>
        <taxon>Methanobacteriota</taxon>
        <taxon>Stenosarchaea group</taxon>
        <taxon>Halobacteria</taxon>
        <taxon>Halobacteriales</taxon>
        <taxon>Natrialbaceae</taxon>
        <taxon>Natronococcus</taxon>
    </lineage>
</organism>
<evidence type="ECO:0000256" key="2">
    <source>
        <dbReference type="SAM" id="Phobius"/>
    </source>
</evidence>
<dbReference type="Pfam" id="PF23959">
    <property type="entry name" value="DUF7288"/>
    <property type="match status" value="1"/>
</dbReference>
<protein>
    <submittedName>
        <fullName evidence="3">Uncharacterized protein</fullName>
    </submittedName>
</protein>
<dbReference type="OrthoDB" id="324613at2157"/>
<sequence>MLGSSSTEGTDRGQAYTLEGFIGAMVVLMAVLLALQSVVIMPTTSGTADRAVQNQLQQETKDALVVAAQDGGLSETIRSWDEDANDGEGGFHNASQPGPDGERTYDVGSFANQSTLGEILESRFAEKGHSYNVELVANDGEEFNATRMVYQGSAPPDAFTASYTVTLFEDDILTAPENRDQQIELKDEDGNVHDDEEYEYPIAPAEGSDGPVYTVVEVRVTVW</sequence>
<accession>A0A8J8TRG8</accession>
<keyword evidence="2" id="KW-0472">Membrane</keyword>
<dbReference type="AlphaFoldDB" id="A0A8J8TRG8"/>
<keyword evidence="4" id="KW-1185">Reference proteome</keyword>
<dbReference type="InterPro" id="IPR055712">
    <property type="entry name" value="DUF7288"/>
</dbReference>
<keyword evidence="2" id="KW-1133">Transmembrane helix</keyword>
<evidence type="ECO:0000313" key="3">
    <source>
        <dbReference type="EMBL" id="TYL37689.1"/>
    </source>
</evidence>
<evidence type="ECO:0000256" key="1">
    <source>
        <dbReference type="SAM" id="MobiDB-lite"/>
    </source>
</evidence>